<dbReference type="eggNOG" id="KOG1030">
    <property type="taxonomic scope" value="Eukaryota"/>
</dbReference>
<dbReference type="EnsemblProtists" id="EOD18007">
    <property type="protein sequence ID" value="EOD18007"/>
    <property type="gene ID" value="EMIHUDRAFT_196024"/>
</dbReference>
<dbReference type="InterPro" id="IPR035892">
    <property type="entry name" value="C2_domain_sf"/>
</dbReference>
<dbReference type="EnsemblProtists" id="EOD39836">
    <property type="protein sequence ID" value="EOD39836"/>
    <property type="gene ID" value="EMIHUDRAFT_223391"/>
</dbReference>
<evidence type="ECO:0000259" key="3">
    <source>
        <dbReference type="PROSITE" id="PS50004"/>
    </source>
</evidence>
<dbReference type="InterPro" id="IPR044511">
    <property type="entry name" value="At1g03370/At5g50170-like"/>
</dbReference>
<sequence length="775" mass="83827">MMLVGLAELYYCTTTLSCNEAAPGMSVRGQTAAVTLVALEALVAGTFLSYLHTRRVRWLAFKRVEAVRSAARRGVAHRRAASTACTALDLVASAQQGLLDTAAAAASAAGLSAGAVDLPTPDLGVKGALTVFVLRARGLESTDRNGLADPYVKVTVGSTTRKTKVMPRTLDPEWFERLGFEGVLRDIVAKPVQVVVYDRDVLTRDDKLGQRARYLPCSLSFIDASRSRLSGEDGKQGLLSLEVGWAPQTDPSPAASTVPSAGASPTQPRRDYLDMHARGELAVHLFRGGALAPKGSSSSADPYVVASIGRQRRKLQPEWDERLTFDGVLSDFMGKVLHLQVLDKGRFRSEPLSECEVPLEPILCELEESAAPVVRWELPLTATGPFNATSGHLTIAIDWLERRPAARKDEDACAVAAASSFGGAAASSAGAETSLTSGEAVPRAPTKMPSRMASRPAMRFIDAHAYGEIEVHVRSAQNLEAKDARTQSSDPYVLVRLGRQRRRSRVVKRSLFPLWDERLAFEGFLGELVQDETLLVKVLDHDIGSTDDDLGELELELGQLLSEGSITLTDVPLAAAKHGSISLSVSWYPFEDIVGPWERVATCGRIPSKRQRAEPRSDRVTRGVVAVDLAFLLGISFLASADLIYRVNGCGPLGIVTDIAALWTRFLTLESTSTERGVWWLLSVLSMATALPYLLFLLPTIGVILLRLELTGYDKRGTLRSVLSHRKMVKLHYMQNEGAKPRGGRGRVGKKRSAVGALVGSAVGTLVGQRYTALI</sequence>
<dbReference type="Gene3D" id="2.60.40.150">
    <property type="entry name" value="C2 domain"/>
    <property type="match status" value="3"/>
</dbReference>
<keyword evidence="2" id="KW-0472">Membrane</keyword>
<evidence type="ECO:0000313" key="5">
    <source>
        <dbReference type="Proteomes" id="UP000013827"/>
    </source>
</evidence>
<dbReference type="RefSeq" id="XP_005792265.1">
    <property type="nucleotide sequence ID" value="XM_005792208.1"/>
</dbReference>
<feature type="transmembrane region" description="Helical" evidence="2">
    <location>
        <begin position="678"/>
        <end position="706"/>
    </location>
</feature>
<evidence type="ECO:0000256" key="2">
    <source>
        <dbReference type="SAM" id="Phobius"/>
    </source>
</evidence>
<dbReference type="SMART" id="SM00239">
    <property type="entry name" value="C2"/>
    <property type="match status" value="3"/>
</dbReference>
<protein>
    <recommendedName>
        <fullName evidence="3">C2 domain-containing protein</fullName>
    </recommendedName>
</protein>
<feature type="compositionally biased region" description="Polar residues" evidence="1">
    <location>
        <begin position="249"/>
        <end position="267"/>
    </location>
</feature>
<feature type="transmembrane region" description="Helical" evidence="2">
    <location>
        <begin position="620"/>
        <end position="639"/>
    </location>
</feature>
<keyword evidence="2" id="KW-0812">Transmembrane</keyword>
<feature type="region of interest" description="Disordered" evidence="1">
    <location>
        <begin position="428"/>
        <end position="452"/>
    </location>
</feature>
<accession>A0A0D3J3C2</accession>
<dbReference type="GeneID" id="19046008"/>
<dbReference type="KEGG" id="ehx:EMIHUDRAFT_223391"/>
<dbReference type="PROSITE" id="PS50004">
    <property type="entry name" value="C2"/>
    <property type="match status" value="3"/>
</dbReference>
<dbReference type="AlphaFoldDB" id="A0A0D3J3C2"/>
<feature type="domain" description="C2" evidence="3">
    <location>
        <begin position="450"/>
        <end position="570"/>
    </location>
</feature>
<feature type="domain" description="C2" evidence="3">
    <location>
        <begin position="262"/>
        <end position="373"/>
    </location>
</feature>
<organism evidence="4 5">
    <name type="scientific">Emiliania huxleyi (strain CCMP1516)</name>
    <dbReference type="NCBI Taxonomy" id="280463"/>
    <lineage>
        <taxon>Eukaryota</taxon>
        <taxon>Haptista</taxon>
        <taxon>Haptophyta</taxon>
        <taxon>Prymnesiophyceae</taxon>
        <taxon>Isochrysidales</taxon>
        <taxon>Noelaerhabdaceae</taxon>
        <taxon>Emiliania</taxon>
    </lineage>
</organism>
<dbReference type="PANTHER" id="PTHR46296:SF8">
    <property type="entry name" value="OS06G0297800 PROTEIN"/>
    <property type="match status" value="1"/>
</dbReference>
<dbReference type="CDD" id="cd00030">
    <property type="entry name" value="C2"/>
    <property type="match status" value="1"/>
</dbReference>
<evidence type="ECO:0000256" key="1">
    <source>
        <dbReference type="SAM" id="MobiDB-lite"/>
    </source>
</evidence>
<proteinExistence type="predicted"/>
<keyword evidence="5" id="KW-1185">Reference proteome</keyword>
<reference evidence="5" key="1">
    <citation type="journal article" date="2013" name="Nature">
        <title>Pan genome of the phytoplankton Emiliania underpins its global distribution.</title>
        <authorList>
            <person name="Read B.A."/>
            <person name="Kegel J."/>
            <person name="Klute M.J."/>
            <person name="Kuo A."/>
            <person name="Lefebvre S.C."/>
            <person name="Maumus F."/>
            <person name="Mayer C."/>
            <person name="Miller J."/>
            <person name="Monier A."/>
            <person name="Salamov A."/>
            <person name="Young J."/>
            <person name="Aguilar M."/>
            <person name="Claverie J.M."/>
            <person name="Frickenhaus S."/>
            <person name="Gonzalez K."/>
            <person name="Herman E.K."/>
            <person name="Lin Y.C."/>
            <person name="Napier J."/>
            <person name="Ogata H."/>
            <person name="Sarno A.F."/>
            <person name="Shmutz J."/>
            <person name="Schroeder D."/>
            <person name="de Vargas C."/>
            <person name="Verret F."/>
            <person name="von Dassow P."/>
            <person name="Valentin K."/>
            <person name="Van de Peer Y."/>
            <person name="Wheeler G."/>
            <person name="Dacks J.B."/>
            <person name="Delwiche C.F."/>
            <person name="Dyhrman S.T."/>
            <person name="Glockner G."/>
            <person name="John U."/>
            <person name="Richards T."/>
            <person name="Worden A.Z."/>
            <person name="Zhang X."/>
            <person name="Grigoriev I.V."/>
            <person name="Allen A.E."/>
            <person name="Bidle K."/>
            <person name="Borodovsky M."/>
            <person name="Bowler C."/>
            <person name="Brownlee C."/>
            <person name="Cock J.M."/>
            <person name="Elias M."/>
            <person name="Gladyshev V.N."/>
            <person name="Groth M."/>
            <person name="Guda C."/>
            <person name="Hadaegh A."/>
            <person name="Iglesias-Rodriguez M.D."/>
            <person name="Jenkins J."/>
            <person name="Jones B.M."/>
            <person name="Lawson T."/>
            <person name="Leese F."/>
            <person name="Lindquist E."/>
            <person name="Lobanov A."/>
            <person name="Lomsadze A."/>
            <person name="Malik S.B."/>
            <person name="Marsh M.E."/>
            <person name="Mackinder L."/>
            <person name="Mock T."/>
            <person name="Mueller-Roeber B."/>
            <person name="Pagarete A."/>
            <person name="Parker M."/>
            <person name="Probert I."/>
            <person name="Quesneville H."/>
            <person name="Raines C."/>
            <person name="Rensing S.A."/>
            <person name="Riano-Pachon D.M."/>
            <person name="Richier S."/>
            <person name="Rokitta S."/>
            <person name="Shiraiwa Y."/>
            <person name="Soanes D.M."/>
            <person name="van der Giezen M."/>
            <person name="Wahlund T.M."/>
            <person name="Williams B."/>
            <person name="Wilson W."/>
            <person name="Wolfe G."/>
            <person name="Wurch L.L."/>
        </authorList>
    </citation>
    <scope>NUCLEOTIDE SEQUENCE</scope>
</reference>
<dbReference type="Pfam" id="PF00168">
    <property type="entry name" value="C2"/>
    <property type="match status" value="3"/>
</dbReference>
<name>A0A0D3J3C2_EMIH1</name>
<keyword evidence="2" id="KW-1133">Transmembrane helix</keyword>
<dbReference type="HOGENOM" id="CLU_361104_0_0_1"/>
<evidence type="ECO:0000313" key="4">
    <source>
        <dbReference type="EnsemblProtists" id="EOD18007"/>
    </source>
</evidence>
<dbReference type="GeneID" id="17285107"/>
<dbReference type="SUPFAM" id="SSF49562">
    <property type="entry name" value="C2 domain (Calcium/lipid-binding domain, CaLB)"/>
    <property type="match status" value="3"/>
</dbReference>
<feature type="region of interest" description="Disordered" evidence="1">
    <location>
        <begin position="245"/>
        <end position="270"/>
    </location>
</feature>
<dbReference type="RefSeq" id="XP_005770436.1">
    <property type="nucleotide sequence ID" value="XM_005770379.1"/>
</dbReference>
<dbReference type="InterPro" id="IPR000008">
    <property type="entry name" value="C2_dom"/>
</dbReference>
<dbReference type="Proteomes" id="UP000013827">
    <property type="component" value="Unassembled WGS sequence"/>
</dbReference>
<dbReference type="PANTHER" id="PTHR46296">
    <property type="entry name" value="BNAA05G37250D PROTEIN"/>
    <property type="match status" value="1"/>
</dbReference>
<reference evidence="4" key="2">
    <citation type="submission" date="2024-10" db="UniProtKB">
        <authorList>
            <consortium name="EnsemblProtists"/>
        </authorList>
    </citation>
    <scope>IDENTIFICATION</scope>
</reference>
<feature type="domain" description="C2" evidence="3">
    <location>
        <begin position="110"/>
        <end position="233"/>
    </location>
</feature>
<dbReference type="PaxDb" id="2903-EOD18007"/>
<dbReference type="KEGG" id="ehx:EMIHUDRAFT_196024"/>
<dbReference type="STRING" id="2903.R1FVW1"/>